<keyword evidence="2" id="KW-1185">Reference proteome</keyword>
<accession>A0ACC1XLU4</accession>
<gene>
    <name evidence="1" type="ORF">OWV82_014561</name>
</gene>
<sequence length="371" mass="41683">MSRILQQMKHRDGFFVNSPPSSLSTTNSFTYESESTSSSSSSGGRISPVILLSIVIVAVIFFVSGLLHLLVRYLKKRPSSLPNHQSNRYPETPPGSHALQRQLQQLFRLHDSGLDQALIDALPVFYYRDIVGLKEPFDCAVCLCEFSEQDKLRLLPTCGHAFHISCIDTWLLSNSTCPLCRGNLLSSSHSMENPVSSFEILREISNGFTNHEEKGLSGHHKPEIVQERETPKRVFTVRLGKFRSLIGESGGVEQGETTRCTLDARRCYSMGAFQYVVVDSDLQVSLSHHNTCGDDTGGVSSDVKFVKERREHGNSLVDGELEEKKISSRSRVESYSVSKIWLWSKKSRFSCSSSNNDMDENAYMCNYFLFP</sequence>
<evidence type="ECO:0000313" key="2">
    <source>
        <dbReference type="Proteomes" id="UP001164539"/>
    </source>
</evidence>
<name>A0ACC1XLU4_MELAZ</name>
<reference evidence="1 2" key="1">
    <citation type="journal article" date="2023" name="Science">
        <title>Complex scaffold remodeling in plant triterpene biosynthesis.</title>
        <authorList>
            <person name="De La Pena R."/>
            <person name="Hodgson H."/>
            <person name="Liu J.C."/>
            <person name="Stephenson M.J."/>
            <person name="Martin A.C."/>
            <person name="Owen C."/>
            <person name="Harkess A."/>
            <person name="Leebens-Mack J."/>
            <person name="Jimenez L.E."/>
            <person name="Osbourn A."/>
            <person name="Sattely E.S."/>
        </authorList>
    </citation>
    <scope>NUCLEOTIDE SEQUENCE [LARGE SCALE GENOMIC DNA]</scope>
    <source>
        <strain evidence="2">cv. JPN11</strain>
        <tissue evidence="1">Leaf</tissue>
    </source>
</reference>
<dbReference type="EMBL" id="CM051401">
    <property type="protein sequence ID" value="KAJ4712293.1"/>
    <property type="molecule type" value="Genomic_DNA"/>
</dbReference>
<evidence type="ECO:0000313" key="1">
    <source>
        <dbReference type="EMBL" id="KAJ4712293.1"/>
    </source>
</evidence>
<proteinExistence type="predicted"/>
<protein>
    <submittedName>
        <fullName evidence="1">RING-H2 finger protein</fullName>
    </submittedName>
</protein>
<dbReference type="Proteomes" id="UP001164539">
    <property type="component" value="Chromosome 8"/>
</dbReference>
<organism evidence="1 2">
    <name type="scientific">Melia azedarach</name>
    <name type="common">Chinaberry tree</name>
    <dbReference type="NCBI Taxonomy" id="155640"/>
    <lineage>
        <taxon>Eukaryota</taxon>
        <taxon>Viridiplantae</taxon>
        <taxon>Streptophyta</taxon>
        <taxon>Embryophyta</taxon>
        <taxon>Tracheophyta</taxon>
        <taxon>Spermatophyta</taxon>
        <taxon>Magnoliopsida</taxon>
        <taxon>eudicotyledons</taxon>
        <taxon>Gunneridae</taxon>
        <taxon>Pentapetalae</taxon>
        <taxon>rosids</taxon>
        <taxon>malvids</taxon>
        <taxon>Sapindales</taxon>
        <taxon>Meliaceae</taxon>
        <taxon>Melia</taxon>
    </lineage>
</organism>
<comment type="caution">
    <text evidence="1">The sequence shown here is derived from an EMBL/GenBank/DDBJ whole genome shotgun (WGS) entry which is preliminary data.</text>
</comment>